<dbReference type="InterPro" id="IPR003697">
    <property type="entry name" value="Maf-like"/>
</dbReference>
<dbReference type="GO" id="GO:0005737">
    <property type="term" value="C:cytoplasm"/>
    <property type="evidence" value="ECO:0007669"/>
    <property type="project" value="UniProtKB-SubCell"/>
</dbReference>
<comment type="catalytic activity">
    <reaction evidence="3">
        <text>UTP + H2O = UMP + diphosphate + H(+)</text>
        <dbReference type="Rhea" id="RHEA:29395"/>
        <dbReference type="ChEBI" id="CHEBI:15377"/>
        <dbReference type="ChEBI" id="CHEBI:15378"/>
        <dbReference type="ChEBI" id="CHEBI:33019"/>
        <dbReference type="ChEBI" id="CHEBI:46398"/>
        <dbReference type="ChEBI" id="CHEBI:57865"/>
        <dbReference type="EC" id="3.6.1.9"/>
    </reaction>
</comment>
<protein>
    <recommendedName>
        <fullName evidence="3">dTTP/UTP pyrophosphatase</fullName>
        <shortName evidence="3">dTTPase/UTPase</shortName>
        <ecNumber evidence="3">3.6.1.9</ecNumber>
    </recommendedName>
    <alternativeName>
        <fullName evidence="3">Nucleoside triphosphate pyrophosphatase</fullName>
    </alternativeName>
    <alternativeName>
        <fullName evidence="3">Nucleotide pyrophosphatase</fullName>
        <shortName evidence="3">Nucleotide PPase</shortName>
    </alternativeName>
</protein>
<comment type="caution">
    <text evidence="3">Lacks conserved residue(s) required for the propagation of feature annotation.</text>
</comment>
<keyword evidence="2 3" id="KW-0378">Hydrolase</keyword>
<dbReference type="Proteomes" id="UP000277811">
    <property type="component" value="Unassembled WGS sequence"/>
</dbReference>
<comment type="catalytic activity">
    <reaction evidence="3">
        <text>dTTP + H2O = dTMP + diphosphate + H(+)</text>
        <dbReference type="Rhea" id="RHEA:28534"/>
        <dbReference type="ChEBI" id="CHEBI:15377"/>
        <dbReference type="ChEBI" id="CHEBI:15378"/>
        <dbReference type="ChEBI" id="CHEBI:33019"/>
        <dbReference type="ChEBI" id="CHEBI:37568"/>
        <dbReference type="ChEBI" id="CHEBI:63528"/>
        <dbReference type="EC" id="3.6.1.9"/>
    </reaction>
</comment>
<dbReference type="EMBL" id="UPPP01000082">
    <property type="protein sequence ID" value="VBB07860.1"/>
    <property type="molecule type" value="Genomic_DNA"/>
</dbReference>
<dbReference type="InterPro" id="IPR029001">
    <property type="entry name" value="ITPase-like_fam"/>
</dbReference>
<name>A0A498RA92_9FIRM</name>
<keyword evidence="3" id="KW-0546">Nucleotide metabolism</keyword>
<feature type="site" description="Important for substrate specificity" evidence="3">
    <location>
        <position position="152"/>
    </location>
</feature>
<comment type="cofactor">
    <cofactor evidence="1 3">
        <name>a divalent metal cation</name>
        <dbReference type="ChEBI" id="CHEBI:60240"/>
    </cofactor>
</comment>
<feature type="site" description="Important for substrate specificity" evidence="3">
    <location>
        <position position="11"/>
    </location>
</feature>
<accession>A0A498RA92</accession>
<sequence length="189" mass="20144">MAIILASASPRRQELLTQIRCNFTVVTSNVIEDNTQAVPPEKLAVIQAVAKARDVAARAGRNDVVIGADTIVVYNGQIYGKPADRTDARRMLTELSGHEHCVITGVAVVGNSQTWSDFACTKVTLRDLTDEEIEHYLATGEPMDKAGAYGIQGIGALLVANISGSYSNVVGLPLVTLAELLKKAGIKLL</sequence>
<proteinExistence type="inferred from homology"/>
<dbReference type="GO" id="GO:0009117">
    <property type="term" value="P:nucleotide metabolic process"/>
    <property type="evidence" value="ECO:0007669"/>
    <property type="project" value="UniProtKB-KW"/>
</dbReference>
<keyword evidence="5" id="KW-1185">Reference proteome</keyword>
<dbReference type="OrthoDB" id="9807767at2"/>
<dbReference type="HAMAP" id="MF_00528">
    <property type="entry name" value="Maf"/>
    <property type="match status" value="1"/>
</dbReference>
<dbReference type="GO" id="GO:0036221">
    <property type="term" value="F:UTP diphosphatase activity"/>
    <property type="evidence" value="ECO:0007669"/>
    <property type="project" value="RHEA"/>
</dbReference>
<dbReference type="PANTHER" id="PTHR43213:SF5">
    <property type="entry name" value="BIFUNCTIONAL DTTP_UTP PYROPHOSPHATASE_METHYLTRANSFERASE PROTEIN-RELATED"/>
    <property type="match status" value="1"/>
</dbReference>
<gene>
    <name evidence="4" type="ORF">LUCI_3125</name>
</gene>
<evidence type="ECO:0000256" key="3">
    <source>
        <dbReference type="HAMAP-Rule" id="MF_00528"/>
    </source>
</evidence>
<dbReference type="CDD" id="cd00555">
    <property type="entry name" value="Maf"/>
    <property type="match status" value="1"/>
</dbReference>
<dbReference type="GO" id="GO:0036218">
    <property type="term" value="F:dTTP diphosphatase activity"/>
    <property type="evidence" value="ECO:0007669"/>
    <property type="project" value="RHEA"/>
</dbReference>
<feature type="active site" description="Proton acceptor" evidence="3">
    <location>
        <position position="69"/>
    </location>
</feature>
<dbReference type="Gene3D" id="3.90.950.10">
    <property type="match status" value="1"/>
</dbReference>
<dbReference type="NCBIfam" id="TIGR00172">
    <property type="entry name" value="maf"/>
    <property type="match status" value="1"/>
</dbReference>
<comment type="subcellular location">
    <subcellularLocation>
        <location evidence="3">Cytoplasm</location>
    </subcellularLocation>
</comment>
<comment type="function">
    <text evidence="3">Nucleoside triphosphate pyrophosphatase that hydrolyzes dTTP and UTP. May have a dual role in cell division arrest and in preventing the incorporation of modified nucleotides into cellular nucleic acids.</text>
</comment>
<dbReference type="RefSeq" id="WP_122628784.1">
    <property type="nucleotide sequence ID" value="NZ_UPPP01000082.1"/>
</dbReference>
<comment type="similarity">
    <text evidence="3">Belongs to the Maf family. YhdE subfamily.</text>
</comment>
<dbReference type="SUPFAM" id="SSF52972">
    <property type="entry name" value="ITPase-like"/>
    <property type="match status" value="1"/>
</dbReference>
<dbReference type="Pfam" id="PF02545">
    <property type="entry name" value="Maf"/>
    <property type="match status" value="1"/>
</dbReference>
<dbReference type="EC" id="3.6.1.9" evidence="3"/>
<evidence type="ECO:0000256" key="1">
    <source>
        <dbReference type="ARBA" id="ARBA00001968"/>
    </source>
</evidence>
<reference evidence="4 5" key="1">
    <citation type="submission" date="2018-06" db="EMBL/GenBank/DDBJ databases">
        <authorList>
            <person name="Strepis N."/>
        </authorList>
    </citation>
    <scope>NUCLEOTIDE SEQUENCE [LARGE SCALE GENOMIC DNA]</scope>
    <source>
        <strain evidence="4">LUCI</strain>
    </source>
</reference>
<keyword evidence="3" id="KW-0963">Cytoplasm</keyword>
<organism evidence="4 5">
    <name type="scientific">Lucifera butyrica</name>
    <dbReference type="NCBI Taxonomy" id="1351585"/>
    <lineage>
        <taxon>Bacteria</taxon>
        <taxon>Bacillati</taxon>
        <taxon>Bacillota</taxon>
        <taxon>Negativicutes</taxon>
        <taxon>Veillonellales</taxon>
        <taxon>Veillonellaceae</taxon>
        <taxon>Lucifera</taxon>
    </lineage>
</organism>
<evidence type="ECO:0000313" key="5">
    <source>
        <dbReference type="Proteomes" id="UP000277811"/>
    </source>
</evidence>
<evidence type="ECO:0000313" key="4">
    <source>
        <dbReference type="EMBL" id="VBB07860.1"/>
    </source>
</evidence>
<feature type="site" description="Important for substrate specificity" evidence="3">
    <location>
        <position position="70"/>
    </location>
</feature>
<evidence type="ECO:0000256" key="2">
    <source>
        <dbReference type="ARBA" id="ARBA00022801"/>
    </source>
</evidence>
<dbReference type="PIRSF" id="PIRSF006305">
    <property type="entry name" value="Maf"/>
    <property type="match status" value="1"/>
</dbReference>
<dbReference type="AlphaFoldDB" id="A0A498RA92"/>
<dbReference type="PANTHER" id="PTHR43213">
    <property type="entry name" value="BIFUNCTIONAL DTTP/UTP PYROPHOSPHATASE/METHYLTRANSFERASE PROTEIN-RELATED"/>
    <property type="match status" value="1"/>
</dbReference>